<dbReference type="InterPro" id="IPR036525">
    <property type="entry name" value="Tubulin/FtsZ_GTPase_sf"/>
</dbReference>
<dbReference type="SUPFAM" id="SSF52490">
    <property type="entry name" value="Tubulin nucleotide-binding domain-like"/>
    <property type="match status" value="1"/>
</dbReference>
<feature type="region of interest" description="Disordered" evidence="1">
    <location>
        <begin position="298"/>
        <end position="320"/>
    </location>
</feature>
<name>A0A289ZW93_9CAUD</name>
<protein>
    <submittedName>
        <fullName evidence="3">Putative tubulin-like protein</fullName>
    </submittedName>
</protein>
<feature type="compositionally biased region" description="Polar residues" evidence="1">
    <location>
        <begin position="302"/>
        <end position="311"/>
    </location>
</feature>
<dbReference type="InterPro" id="IPR054768">
    <property type="entry name" value="PhuZ_C"/>
</dbReference>
<evidence type="ECO:0000259" key="2">
    <source>
        <dbReference type="Pfam" id="PF22334"/>
    </source>
</evidence>
<feature type="domain" description="Phage tubulin-like protein C-terminal" evidence="2">
    <location>
        <begin position="194"/>
        <end position="244"/>
    </location>
</feature>
<dbReference type="Pfam" id="PF22334">
    <property type="entry name" value="TubZ_C_2"/>
    <property type="match status" value="1"/>
</dbReference>
<dbReference type="Proteomes" id="UP000223363">
    <property type="component" value="Segment"/>
</dbReference>
<organism evidence="3 4">
    <name type="scientific">Serratia phage vB_SmaM_ 2050HW</name>
    <dbReference type="NCBI Taxonomy" id="2024252"/>
    <lineage>
        <taxon>Viruses</taxon>
        <taxon>Duplodnaviria</taxon>
        <taxon>Heunggongvirae</taxon>
        <taxon>Uroviricota</taxon>
        <taxon>Caudoviricetes</taxon>
        <taxon>Chimalliviridae</taxon>
        <taxon>Moabitevirus</taxon>
        <taxon>Moabitevirus mv2050HW</taxon>
    </lineage>
</organism>
<reference evidence="4" key="1">
    <citation type="submission" date="2017-06" db="EMBL/GenBank/DDBJ databases">
        <authorList>
            <person name="Zhao X."/>
        </authorList>
    </citation>
    <scope>NUCLEOTIDE SEQUENCE [LARGE SCALE GENOMIC DNA]</scope>
</reference>
<gene>
    <name evidence="3" type="ORF">2050HW_00295</name>
</gene>
<keyword evidence="4" id="KW-1185">Reference proteome</keyword>
<proteinExistence type="predicted"/>
<evidence type="ECO:0000313" key="4">
    <source>
        <dbReference type="Proteomes" id="UP000223363"/>
    </source>
</evidence>
<sequence length="320" mass="34824">MQTRNSVSIYGCGGAGIDLVNRLLDQDLSGLAYVNAAFVDSSKSNFNGRYDPKTCYVLEGVDGSGKERSINYPLIARAVDDVLLSHKPSDLNILVFSASGGTGSVFSLKIAEALWEQNKAVLLFVVGSTESGKTTGNVLDTLYSIDTMARKKNVSAVVYYDTNGSNVRNSEVDINMLTGMRWILDLYAGTHHGLDSADVLNWARPTSGAKVTPQLCLLDITEDRNEAIEIEAPISVAELHGDDYRGEGTIAADYSAYGNRRESGKGSLYFSIYTHGLGSLMDELKTIKDDYERRKASREKLTSSVMKNSGPSEDDGMFFS</sequence>
<evidence type="ECO:0000313" key="3">
    <source>
        <dbReference type="EMBL" id="ATA65630.1"/>
    </source>
</evidence>
<dbReference type="Gene3D" id="3.40.50.1440">
    <property type="entry name" value="Tubulin/FtsZ, GTPase domain"/>
    <property type="match status" value="1"/>
</dbReference>
<dbReference type="EMBL" id="MF285618">
    <property type="protein sequence ID" value="ATA65630.1"/>
    <property type="molecule type" value="Genomic_DNA"/>
</dbReference>
<evidence type="ECO:0000256" key="1">
    <source>
        <dbReference type="SAM" id="MobiDB-lite"/>
    </source>
</evidence>
<accession>A0A289ZW93</accession>